<comment type="subcellular location">
    <subcellularLocation>
        <location evidence="1">Cytoplasm</location>
        <location evidence="1">Cytoskeleton</location>
        <location evidence="1">Microtubule organizing center</location>
        <location evidence="1">Centrosome</location>
    </subcellularLocation>
</comment>
<dbReference type="GO" id="GO:0005813">
    <property type="term" value="C:centrosome"/>
    <property type="evidence" value="ECO:0007669"/>
    <property type="project" value="UniProtKB-SubCell"/>
</dbReference>
<reference evidence="9 10" key="1">
    <citation type="journal article" date="2018" name="Gigascience">
        <title>Genomes of trombidid mites reveal novel predicted allergens and laterally-transferred genes associated with secondary metabolism.</title>
        <authorList>
            <person name="Dong X."/>
            <person name="Chaisiri K."/>
            <person name="Xia D."/>
            <person name="Armstrong S.D."/>
            <person name="Fang Y."/>
            <person name="Donnelly M.J."/>
            <person name="Kadowaki T."/>
            <person name="McGarry J.W."/>
            <person name="Darby A.C."/>
            <person name="Makepeace B.L."/>
        </authorList>
    </citation>
    <scope>NUCLEOTIDE SEQUENCE [LARGE SCALE GENOMIC DNA]</scope>
    <source>
        <strain evidence="9">UoL-WK</strain>
    </source>
</reference>
<accession>A0A3S3PGA4</accession>
<evidence type="ECO:0000256" key="5">
    <source>
        <dbReference type="ARBA" id="ARBA00023306"/>
    </source>
</evidence>
<dbReference type="Proteomes" id="UP000285301">
    <property type="component" value="Unassembled WGS sequence"/>
</dbReference>
<keyword evidence="3 6" id="KW-0175">Coiled coil</keyword>
<keyword evidence="4" id="KW-0206">Cytoskeleton</keyword>
<dbReference type="InterPro" id="IPR038558">
    <property type="entry name" value="SAS-6_N_sf"/>
</dbReference>
<dbReference type="OrthoDB" id="49058at2759"/>
<keyword evidence="5" id="KW-0131">Cell cycle</keyword>
<feature type="region of interest" description="Disordered" evidence="7">
    <location>
        <begin position="446"/>
        <end position="467"/>
    </location>
</feature>
<dbReference type="GO" id="GO:0007099">
    <property type="term" value="P:centriole replication"/>
    <property type="evidence" value="ECO:0007669"/>
    <property type="project" value="TreeGrafter"/>
</dbReference>
<evidence type="ECO:0000256" key="4">
    <source>
        <dbReference type="ARBA" id="ARBA00023212"/>
    </source>
</evidence>
<sequence>MEKTLFANYGEPEILFAKSVDVCIKTQSSLKRVIPLFICVEKLFCAQKREVNIKINDENDPFFVYTLNLNEDAFLSLKSSQGILVDFIAFPQRLIELFNLCADEQCKENAKFLLNLTIEESKIRSSNCAHLEVIETNVFKHLSHLSLKLHSLDECVLKNYVLNSFKNLRNEKQKLENSLKYAEIEFNEKFKNGSEILNAKCKEIECLKSDYQRLLNESDLKLKNETEKNRSLHEINLQKDARIENLKEKLIAAENAKISALEKVDYLVREKNDCEQKLNQLQSLADSLKKQLEESKHSLNNATEKCEGECRENAKLVKRCEEMQLESERKEKALKQLNEDLVKANEIIRKMQAETQNVYTKLEMLNKVATKQDEVVNEKENRVKKLEHDLKICLERIVKKEEDIKKLNDELSAVRLSCEESKEQIKTNEKIITWLNKQLSELQSSQAGVSKASDHPKAANVRSKSSSEADVINLPQVNLINSKKEGLTVRGTMPKTNPKYIYEKNPLFVKRMQIL</sequence>
<evidence type="ECO:0000256" key="2">
    <source>
        <dbReference type="ARBA" id="ARBA00022490"/>
    </source>
</evidence>
<feature type="domain" description="Spindle assembly abnormal protein 6 N-terminal" evidence="8">
    <location>
        <begin position="15"/>
        <end position="149"/>
    </location>
</feature>
<comment type="caution">
    <text evidence="9">The sequence shown here is derived from an EMBL/GenBank/DDBJ whole genome shotgun (WGS) entry which is preliminary data.</text>
</comment>
<protein>
    <recommendedName>
        <fullName evidence="8">Spindle assembly abnormal protein 6 N-terminal domain-containing protein</fullName>
    </recommendedName>
</protein>
<organism evidence="9 10">
    <name type="scientific">Dinothrombium tinctorium</name>
    <dbReference type="NCBI Taxonomy" id="1965070"/>
    <lineage>
        <taxon>Eukaryota</taxon>
        <taxon>Metazoa</taxon>
        <taxon>Ecdysozoa</taxon>
        <taxon>Arthropoda</taxon>
        <taxon>Chelicerata</taxon>
        <taxon>Arachnida</taxon>
        <taxon>Acari</taxon>
        <taxon>Acariformes</taxon>
        <taxon>Trombidiformes</taxon>
        <taxon>Prostigmata</taxon>
        <taxon>Anystina</taxon>
        <taxon>Parasitengona</taxon>
        <taxon>Trombidioidea</taxon>
        <taxon>Trombidiidae</taxon>
        <taxon>Dinothrombium</taxon>
    </lineage>
</organism>
<keyword evidence="2" id="KW-0963">Cytoplasm</keyword>
<name>A0A3S3PGA4_9ACAR</name>
<dbReference type="STRING" id="1965070.A0A3S3PGA4"/>
<evidence type="ECO:0000256" key="7">
    <source>
        <dbReference type="SAM" id="MobiDB-lite"/>
    </source>
</evidence>
<evidence type="ECO:0000259" key="8">
    <source>
        <dbReference type="Pfam" id="PF16531"/>
    </source>
</evidence>
<dbReference type="CDD" id="cd10142">
    <property type="entry name" value="HD_SAS6_N"/>
    <property type="match status" value="1"/>
</dbReference>
<dbReference type="Gene3D" id="2.170.210.20">
    <property type="entry name" value="Spindle assembly abnormal protein 6, N-terminal domain"/>
    <property type="match status" value="1"/>
</dbReference>
<dbReference type="PANTHER" id="PTHR44281">
    <property type="entry name" value="SPINDLE ASSEMBLY ABNORMAL PROTEIN 6 HOMOLOG"/>
    <property type="match status" value="1"/>
</dbReference>
<feature type="coiled-coil region" evidence="6">
    <location>
        <begin position="165"/>
        <end position="424"/>
    </location>
</feature>
<evidence type="ECO:0000256" key="3">
    <source>
        <dbReference type="ARBA" id="ARBA00023054"/>
    </source>
</evidence>
<dbReference type="InterPro" id="IPR032396">
    <property type="entry name" value="SAS-6_N"/>
</dbReference>
<dbReference type="PANTHER" id="PTHR44281:SF2">
    <property type="entry name" value="SPINDLE ASSEMBLY ABNORMAL PROTEIN 6 HOMOLOG"/>
    <property type="match status" value="1"/>
</dbReference>
<gene>
    <name evidence="9" type="ORF">B4U79_05594</name>
</gene>
<dbReference type="Pfam" id="PF16531">
    <property type="entry name" value="SAS-6_N"/>
    <property type="match status" value="1"/>
</dbReference>
<evidence type="ECO:0000313" key="9">
    <source>
        <dbReference type="EMBL" id="RWS11833.1"/>
    </source>
</evidence>
<keyword evidence="10" id="KW-1185">Reference proteome</keyword>
<dbReference type="GO" id="GO:0005814">
    <property type="term" value="C:centriole"/>
    <property type="evidence" value="ECO:0007669"/>
    <property type="project" value="TreeGrafter"/>
</dbReference>
<evidence type="ECO:0000256" key="6">
    <source>
        <dbReference type="SAM" id="Coils"/>
    </source>
</evidence>
<evidence type="ECO:0000256" key="1">
    <source>
        <dbReference type="ARBA" id="ARBA00004300"/>
    </source>
</evidence>
<dbReference type="EMBL" id="NCKU01001552">
    <property type="protein sequence ID" value="RWS11833.1"/>
    <property type="molecule type" value="Genomic_DNA"/>
</dbReference>
<evidence type="ECO:0000313" key="10">
    <source>
        <dbReference type="Proteomes" id="UP000285301"/>
    </source>
</evidence>
<proteinExistence type="predicted"/>
<dbReference type="AlphaFoldDB" id="A0A3S3PGA4"/>